<dbReference type="SUPFAM" id="SSF111369">
    <property type="entry name" value="HlyD-like secretion proteins"/>
    <property type="match status" value="1"/>
</dbReference>
<organism evidence="5 6">
    <name type="scientific">Salinisphaera dokdonensis CL-ES53</name>
    <dbReference type="NCBI Taxonomy" id="1304272"/>
    <lineage>
        <taxon>Bacteria</taxon>
        <taxon>Pseudomonadati</taxon>
        <taxon>Pseudomonadota</taxon>
        <taxon>Gammaproteobacteria</taxon>
        <taxon>Salinisphaerales</taxon>
        <taxon>Salinisphaeraceae</taxon>
        <taxon>Salinisphaera</taxon>
    </lineage>
</organism>
<dbReference type="Gene3D" id="2.40.50.100">
    <property type="match status" value="1"/>
</dbReference>
<keyword evidence="6" id="KW-1185">Reference proteome</keyword>
<dbReference type="EMBL" id="APND01000002">
    <property type="protein sequence ID" value="MES1928956.1"/>
    <property type="molecule type" value="Genomic_DNA"/>
</dbReference>
<feature type="signal peptide" evidence="3">
    <location>
        <begin position="1"/>
        <end position="30"/>
    </location>
</feature>
<dbReference type="PANTHER" id="PTHR30469">
    <property type="entry name" value="MULTIDRUG RESISTANCE PROTEIN MDTA"/>
    <property type="match status" value="1"/>
</dbReference>
<dbReference type="Proteomes" id="UP001460888">
    <property type="component" value="Unassembled WGS sequence"/>
</dbReference>
<proteinExistence type="inferred from homology"/>
<sequence length="372" mass="39081">MLIKNNKRGVWPVRAGALLLTALLGLNVTACSETDASDKNAQGAIAEKAVRVASVEANERARIFSLTGITRAASRAQLAFQVSGQLAERPVRIGSTVEKNDLIARLSQPELGPAATAAKADVRQLSTQLAQAQRDLARVEKLVAQDAATRQELENTQARRNTLSAQLASARAQSERAQNSADEQRLTAPIAGTIEQVFFEPGEFVPAGQPVVALSGEQSLEVEIGVPENLLAAVAPGNRAVLTLPFFDNREIEGTVSQLARAAQGAGQLFAAVITVEPDEELRAGLSVKWGIEAKPPSSLMVPATAVASPGGTDAPRVYRVRDSVATAVPVVPGEIVGENVLVTGDLEIGDSVVTVGLNNLSSGRKVRVLDD</sequence>
<evidence type="ECO:0000313" key="6">
    <source>
        <dbReference type="Proteomes" id="UP001460888"/>
    </source>
</evidence>
<accession>A0ABV2AZ96</accession>
<dbReference type="Gene3D" id="2.40.30.170">
    <property type="match status" value="1"/>
</dbReference>
<comment type="similarity">
    <text evidence="1">Belongs to the membrane fusion protein (MFP) (TC 8.A.1) family.</text>
</comment>
<dbReference type="NCBIfam" id="TIGR01730">
    <property type="entry name" value="RND_mfp"/>
    <property type="match status" value="1"/>
</dbReference>
<evidence type="ECO:0000256" key="1">
    <source>
        <dbReference type="ARBA" id="ARBA00009477"/>
    </source>
</evidence>
<feature type="chain" id="PRO_5045059923" evidence="3">
    <location>
        <begin position="31"/>
        <end position="372"/>
    </location>
</feature>
<feature type="domain" description="Multidrug resistance protein MdtA-like barrel-sandwich hybrid" evidence="4">
    <location>
        <begin position="76"/>
        <end position="211"/>
    </location>
</feature>
<keyword evidence="2" id="KW-0175">Coiled coil</keyword>
<dbReference type="InterPro" id="IPR058625">
    <property type="entry name" value="MdtA-like_BSH"/>
</dbReference>
<evidence type="ECO:0000259" key="4">
    <source>
        <dbReference type="Pfam" id="PF25917"/>
    </source>
</evidence>
<dbReference type="RefSeq" id="WP_353110405.1">
    <property type="nucleotide sequence ID" value="NZ_APND01000002.1"/>
</dbReference>
<protein>
    <submittedName>
        <fullName evidence="5">RND family efflux transporter MFP subunit</fullName>
    </submittedName>
</protein>
<dbReference type="Pfam" id="PF25917">
    <property type="entry name" value="BSH_RND"/>
    <property type="match status" value="1"/>
</dbReference>
<evidence type="ECO:0000256" key="3">
    <source>
        <dbReference type="SAM" id="SignalP"/>
    </source>
</evidence>
<feature type="coiled-coil region" evidence="2">
    <location>
        <begin position="115"/>
        <end position="187"/>
    </location>
</feature>
<keyword evidence="3" id="KW-0732">Signal</keyword>
<evidence type="ECO:0000256" key="2">
    <source>
        <dbReference type="SAM" id="Coils"/>
    </source>
</evidence>
<name>A0ABV2AZ96_9GAMM</name>
<dbReference type="InterPro" id="IPR006143">
    <property type="entry name" value="RND_pump_MFP"/>
</dbReference>
<reference evidence="5 6" key="1">
    <citation type="submission" date="2013-03" db="EMBL/GenBank/DDBJ databases">
        <title>Salinisphaera dokdonensis CL-ES53 Genome Sequencing.</title>
        <authorList>
            <person name="Li C."/>
            <person name="Lai Q."/>
            <person name="Shao Z."/>
        </authorList>
    </citation>
    <scope>NUCLEOTIDE SEQUENCE [LARGE SCALE GENOMIC DNA]</scope>
    <source>
        <strain evidence="5 6">CL-ES53</strain>
    </source>
</reference>
<gene>
    <name evidence="5" type="ORF">SADO_06867</name>
</gene>
<dbReference type="Gene3D" id="2.40.420.20">
    <property type="match status" value="1"/>
</dbReference>
<comment type="caution">
    <text evidence="5">The sequence shown here is derived from an EMBL/GenBank/DDBJ whole genome shotgun (WGS) entry which is preliminary data.</text>
</comment>
<evidence type="ECO:0000313" key="5">
    <source>
        <dbReference type="EMBL" id="MES1928956.1"/>
    </source>
</evidence>
<dbReference type="Gene3D" id="1.10.287.470">
    <property type="entry name" value="Helix hairpin bin"/>
    <property type="match status" value="1"/>
</dbReference>